<feature type="transmembrane region" description="Helical" evidence="1">
    <location>
        <begin position="49"/>
        <end position="70"/>
    </location>
</feature>
<name>A0AAV8UHN5_9RHOD</name>
<dbReference type="Proteomes" id="UP001157974">
    <property type="component" value="Unassembled WGS sequence"/>
</dbReference>
<evidence type="ECO:0000256" key="1">
    <source>
        <dbReference type="SAM" id="Phobius"/>
    </source>
</evidence>
<evidence type="ECO:0000313" key="3">
    <source>
        <dbReference type="Proteomes" id="UP001157974"/>
    </source>
</evidence>
<dbReference type="AlphaFoldDB" id="A0AAV8UHN5"/>
<proteinExistence type="predicted"/>
<keyword evidence="1" id="KW-0812">Transmembrane</keyword>
<accession>A0AAV8UHN5</accession>
<comment type="caution">
    <text evidence="2">The sequence shown here is derived from an EMBL/GenBank/DDBJ whole genome shotgun (WGS) entry which is preliminary data.</text>
</comment>
<keyword evidence="1" id="KW-0472">Membrane</keyword>
<protein>
    <submittedName>
        <fullName evidence="2">Uncharacterized protein</fullName>
    </submittedName>
</protein>
<keyword evidence="3" id="KW-1185">Reference proteome</keyword>
<keyword evidence="1" id="KW-1133">Transmembrane helix</keyword>
<reference evidence="2 3" key="1">
    <citation type="journal article" date="2023" name="Nat. Commun.">
        <title>Origin of minicircular mitochondrial genomes in red algae.</title>
        <authorList>
            <person name="Lee Y."/>
            <person name="Cho C.H."/>
            <person name="Lee Y.M."/>
            <person name="Park S.I."/>
            <person name="Yang J.H."/>
            <person name="West J.A."/>
            <person name="Bhattacharya D."/>
            <person name="Yoon H.S."/>
        </authorList>
    </citation>
    <scope>NUCLEOTIDE SEQUENCE [LARGE SCALE GENOMIC DNA]</scope>
    <source>
        <strain evidence="2 3">CCMP1338</strain>
        <tissue evidence="2">Whole cell</tissue>
    </source>
</reference>
<gene>
    <name evidence="2" type="ORF">NDN08_007339</name>
</gene>
<sequence length="86" mass="9383">MSDFEQAPAAEARTEKKGGWGKLFGGKESFMSYKSRNSAFSTLSMSSNFSLLCWLATFSLVSLTSFGSVASVNTVKAFARTDCRFL</sequence>
<organism evidence="2 3">
    <name type="scientific">Rhodosorus marinus</name>
    <dbReference type="NCBI Taxonomy" id="101924"/>
    <lineage>
        <taxon>Eukaryota</taxon>
        <taxon>Rhodophyta</taxon>
        <taxon>Stylonematophyceae</taxon>
        <taxon>Stylonematales</taxon>
        <taxon>Stylonemataceae</taxon>
        <taxon>Rhodosorus</taxon>
    </lineage>
</organism>
<dbReference type="EMBL" id="JAMWBK010000011">
    <property type="protein sequence ID" value="KAJ8901494.1"/>
    <property type="molecule type" value="Genomic_DNA"/>
</dbReference>
<evidence type="ECO:0000313" key="2">
    <source>
        <dbReference type="EMBL" id="KAJ8901494.1"/>
    </source>
</evidence>